<dbReference type="RefSeq" id="WP_084123861.1">
    <property type="nucleotide sequence ID" value="NZ_FRAC01000006.1"/>
</dbReference>
<dbReference type="InterPro" id="IPR000182">
    <property type="entry name" value="GNAT_dom"/>
</dbReference>
<accession>A0A1M6K080</accession>
<name>A0A1M6K080_9FIRM</name>
<gene>
    <name evidence="2" type="ORF">SAMN02745136_00279</name>
</gene>
<feature type="domain" description="N-acetyltransferase" evidence="1">
    <location>
        <begin position="3"/>
        <end position="157"/>
    </location>
</feature>
<dbReference type="GO" id="GO:0016747">
    <property type="term" value="F:acyltransferase activity, transferring groups other than amino-acyl groups"/>
    <property type="evidence" value="ECO:0007669"/>
    <property type="project" value="InterPro"/>
</dbReference>
<dbReference type="Proteomes" id="UP000184386">
    <property type="component" value="Unassembled WGS sequence"/>
</dbReference>
<dbReference type="STRING" id="1121322.SAMN02745136_00279"/>
<protein>
    <submittedName>
        <fullName evidence="2">Predicted N-acetyltransferase YhbS</fullName>
    </submittedName>
</protein>
<dbReference type="Pfam" id="PF00583">
    <property type="entry name" value="Acetyltransf_1"/>
    <property type="match status" value="1"/>
</dbReference>
<keyword evidence="2" id="KW-0808">Transferase</keyword>
<dbReference type="InterPro" id="IPR016181">
    <property type="entry name" value="Acyl_CoA_acyltransferase"/>
</dbReference>
<reference evidence="2 3" key="1">
    <citation type="submission" date="2016-11" db="EMBL/GenBank/DDBJ databases">
        <authorList>
            <person name="Jaros S."/>
            <person name="Januszkiewicz K."/>
            <person name="Wedrychowicz H."/>
        </authorList>
    </citation>
    <scope>NUCLEOTIDE SEQUENCE [LARGE SCALE GENOMIC DNA]</scope>
    <source>
        <strain evidence="2 3">DSM 15929</strain>
    </source>
</reference>
<dbReference type="CDD" id="cd04301">
    <property type="entry name" value="NAT_SF"/>
    <property type="match status" value="1"/>
</dbReference>
<dbReference type="OrthoDB" id="9797178at2"/>
<dbReference type="AlphaFoldDB" id="A0A1M6K080"/>
<keyword evidence="3" id="KW-1185">Reference proteome</keyword>
<proteinExistence type="predicted"/>
<evidence type="ECO:0000313" key="2">
    <source>
        <dbReference type="EMBL" id="SHJ52347.1"/>
    </source>
</evidence>
<dbReference type="PROSITE" id="PS51186">
    <property type="entry name" value="GNAT"/>
    <property type="match status" value="1"/>
</dbReference>
<evidence type="ECO:0000259" key="1">
    <source>
        <dbReference type="PROSITE" id="PS51186"/>
    </source>
</evidence>
<sequence length="203" mass="23343">MNINIREEQEKDWYETEAITKRAFWNLHVPGCLEHYLVHLLRSSKDYIPDLSRVAEVDGKVAGTVMYSKSYVDNGKQKTEVLTFGPLCVDKEFQNKGIGSLLLKTTFEIARKQGHKAIIIFGEPGYYPRHGFKTCDNFHITTKDGKNFDAFMGLELVPDGLKGVEGKFYQSEVFENIDAVKAEEYDKKFPYMEKLKLPGQWDT</sequence>
<dbReference type="EMBL" id="FRAC01000006">
    <property type="protein sequence ID" value="SHJ52347.1"/>
    <property type="molecule type" value="Genomic_DNA"/>
</dbReference>
<evidence type="ECO:0000313" key="3">
    <source>
        <dbReference type="Proteomes" id="UP000184386"/>
    </source>
</evidence>
<dbReference type="SUPFAM" id="SSF55729">
    <property type="entry name" value="Acyl-CoA N-acyltransferases (Nat)"/>
    <property type="match status" value="1"/>
</dbReference>
<organism evidence="2 3">
    <name type="scientific">Anaerocolumna jejuensis DSM 15929</name>
    <dbReference type="NCBI Taxonomy" id="1121322"/>
    <lineage>
        <taxon>Bacteria</taxon>
        <taxon>Bacillati</taxon>
        <taxon>Bacillota</taxon>
        <taxon>Clostridia</taxon>
        <taxon>Lachnospirales</taxon>
        <taxon>Lachnospiraceae</taxon>
        <taxon>Anaerocolumna</taxon>
    </lineage>
</organism>
<dbReference type="Gene3D" id="3.40.630.30">
    <property type="match status" value="1"/>
</dbReference>